<keyword evidence="13" id="KW-1185">Reference proteome</keyword>
<evidence type="ECO:0000256" key="3">
    <source>
        <dbReference type="ARBA" id="ARBA00007380"/>
    </source>
</evidence>
<evidence type="ECO:0000256" key="8">
    <source>
        <dbReference type="ARBA" id="ARBA00033440"/>
    </source>
</evidence>
<dbReference type="GO" id="GO:0008168">
    <property type="term" value="F:methyltransferase activity"/>
    <property type="evidence" value="ECO:0007669"/>
    <property type="project" value="UniProtKB-KW"/>
</dbReference>
<dbReference type="InterPro" id="IPR020806">
    <property type="entry name" value="PKS_PP-bd"/>
</dbReference>
<dbReference type="Gene3D" id="3.30.300.30">
    <property type="match status" value="3"/>
</dbReference>
<dbReference type="Pfam" id="PF00668">
    <property type="entry name" value="Condensation"/>
    <property type="match status" value="2"/>
</dbReference>
<dbReference type="GO" id="GO:0044550">
    <property type="term" value="P:secondary metabolite biosynthetic process"/>
    <property type="evidence" value="ECO:0007669"/>
    <property type="project" value="TreeGrafter"/>
</dbReference>
<gene>
    <name evidence="11" type="ORF">D7U36_10505</name>
    <name evidence="12" type="ORF">PROPAUS_1309</name>
</gene>
<dbReference type="InterPro" id="IPR001242">
    <property type="entry name" value="Condensation_dom"/>
</dbReference>
<sequence length="2591" mass="285030">MLTKDEIRERLAASVSAILGAETEIADTDNLLTLGLESLPTMRLLAGWIKQGYRVSFGSFMRHPTLAEWVQLLVEASPGEPADGSAEGAAIAFAQSGSQDPADAGIGQDAEPPEAAGARSDAEPFDLTDVQYAYWIGRRQGQYMGGVGCHGYVEVETGWLDPARLEASWETLLRAHPMLRACYTDDGRQYVRAEPADASVTIHDLTGLGADEQQAALLEMREALSHRLLAIDEGQVCCLQLSLLDENRALLHFDIDLLVCDVQSFQIILRDLAHHYATGEAPRTDPEWSFADYLETRAREGADDVERDRQYWRARIDELPSGPQLPLRRGGKLAAAPRFVRRCHSFDRSSWRALRKACEWHGTTPAMVLLTAYARTIGQWSEEKRFLMSVPLFNRDSDPAIEDVVADFTTLTLTDVDLSCRRSFIEDLRAIQEAFYEDVAHCGYSAVRVLRDLRARRGEQFLAPVVFSCNLGEPLVNEEFVETFGEIGYMISQTPQVWIDLQVFNTIDGFTLICDAVEQVFPEGLLDEIFDCLVRETEQVITSQLGSAGPVESRGVLTRRAERAELTNWALPETTLVHQLLAAASRFPDRPALRSHDGRTLNHREFVEHARAVAGSLAAVGLRRGELCVVMMNRGPEQVIAAFGVMLTGAAYVPVSPQQPPERLAAILSSPRIGFLLSDQEPRERWYENGVRVIGFEEARRGSGELSLPRPRPQDPAYVIYTSGTTGVPKGVELSHGAAWNTIEAVNRRLGIRPYDRALGVSAFDFDLSVYDAFGVLAAGGCLVTIADEARRDAGVWLDLVESCRITVWNSVPTLFEMLLASAADAPEKLASLRHVLLSGDWIDVGLPGRMAELMPDGHILAMGGATEAAIWSNAIELTGAVPEDWVSIPYGRALEHQAYRVVDAEGRDCPDHVAGELWIGGLGVATGYVDDPELTAKKFVDAEGSRWYRTGDLGCFWQDGTIEFLGRSDNQIKLRGHRIELGEVEAACEALLPVTRAVCVPVRGSASSSLVVFVQPEQPLAPDGPESGGALETEAEGVGRIDVDAVLAPVLADQELRAAVAHDEAVQCGYAMETMRRWTAQLTCRRFSASNRLVALKRRWAHWLADQDAVTAVLPSEAERAELDRFVRPFGRAFVEAAQAEPLAEFVQRPDVVPVEEFLSGRAVGRLTHAAIREIVRALGQADEAEMRVFELGAKRLRESREYAQASGSSSYTIADYSPYYLDRVDESEPGSFGRMLFTTIGKPAPVSSAERFDLAICNQSVHQSTDIGASLRRIHALLAEQGLLLLVEPISSTPLAEVSAAFLSVQSSDARQGSGEMLLDAQAWREALEGADFRLLSSIGLTESLMLFLAVRVGGAEPVPLPLQEYEEVVRVLSARLPEYMLPKRIMRLSEFPLTANGKVDQRALVGLLTPESFQDEPTAAKSEVELSATEEALIGIWEELLDANAGTDSDYFRLGGDSLVATRLRKRIEERFDVDFGLDIVFDSPVLKDMAARIDSLAARTGSGNELPAIVHAEDQYAPFPLTEVQQSYLIGASGAVDLGEVSSHCYFEMATARLDLARLEDSFNALVERHPMLRAVVCEDGLSQRFLPQVPRYRIAHVQGKGLQGTQRVERIRQEMSRQRFDPTQWPCFDVRYADTGEGKGRLFLSFDNVFIDGWSMFHIFREWKEFYEAGPASYAGQTPAYSFKDYVEAMERLRASEAFQQDLDYWEGCLDRIHPAPQLPVSQPDGDSSSAFVRHSAFVEPAAWQAVKEGLRQEGLTEAAFLAEVYAETLARYSEEPRLSINLTQFERTPFAPEVDEIVGDFTSLSILSVDTRSGASFSQRARALQQRMWCNLAHSHVSGVSVERMLNRQRRSQITMPVVFTCGLGVVERDASTSPYLGVIDYGLSQTPQVWMDLQVYEDDGGLVLNLDAVEAIFPEQMVNGIFRSLVQAVESLAKGFAAQPLFWGQETVTVCPSLNRDEIAALNHTGVRSEDSGPGDGTQTLLGLFDEGLRDHGGRTAVIDSERELSYTELDEESERWARLIAAESPEPGSLVAILLPKSTHQISAVLGVFKAGCAYLPLDPTHPVARNSRILTDAGVDIVLVQDRQGLPEPIGRDRAVIELADVLGGFSPISSSAAPIGSGPAADGLAYVIYTSGTTGVPKGVAITHRAVVNTIRDVNARLGAGPQDRVLALSELNFDLSVYDVFGMLACGGAIVMPSLQGLRDPAHWWELTCSHQVSLWNSVPSLFSMYTGHLADRGLVDEHLRAVLLSGDWIPVDVALRIADSFRDCRAYGLGGATEASIWSNWYPISVADAQRPSIPYGKPLANQRMYVLDDVLEDRPELVPGDLYIAGRGLALGYWRDPARTGQSFLRHPRTGERLYRTGDQAMYGRDGQIVFLGRRDGQVKVGGYRIELGEIESAALTVPGLRECVAVVSRAGVSDRTSPTTRASERTGNIELYVVVESEDVLGLVEGRLAETLPQYMRPRRIVPLAELPRTWNGKIDRDSLEAQSQESFMAPTGPRNERDARLVAMWSRLLNSDEPGIDDDFFRLGGDSLAAVHLVNAIRKEISVEISIRDVFALPTVRQLSDHIEASVGADVEEGEI</sequence>
<evidence type="ECO:0000256" key="1">
    <source>
        <dbReference type="ARBA" id="ARBA00001957"/>
    </source>
</evidence>
<dbReference type="Gene3D" id="3.40.50.150">
    <property type="entry name" value="Vaccinia Virus protein VP39"/>
    <property type="match status" value="1"/>
</dbReference>
<dbReference type="PROSITE" id="PS00012">
    <property type="entry name" value="PHOSPHOPANTETHEINE"/>
    <property type="match status" value="2"/>
</dbReference>
<dbReference type="InterPro" id="IPR042099">
    <property type="entry name" value="ANL_N_sf"/>
</dbReference>
<dbReference type="Pfam" id="PF13489">
    <property type="entry name" value="Methyltransf_23"/>
    <property type="match status" value="1"/>
</dbReference>
<feature type="domain" description="Carrier" evidence="10">
    <location>
        <begin position="2"/>
        <end position="77"/>
    </location>
</feature>
<dbReference type="Gene3D" id="3.30.559.10">
    <property type="entry name" value="Chloramphenicol acetyltransferase-like domain"/>
    <property type="match status" value="2"/>
</dbReference>
<comment type="pathway">
    <text evidence="2">Siderophore biosynthesis; mycobactin biosynthesis.</text>
</comment>
<dbReference type="NCBIfam" id="TIGR01733">
    <property type="entry name" value="AA-adenyl-dom"/>
    <property type="match status" value="2"/>
</dbReference>
<keyword evidence="5" id="KW-0596">Phosphopantetheine</keyword>
<dbReference type="FunFam" id="3.30.559.10:FF:000023">
    <property type="entry name" value="Non-ribosomal peptide synthetase"/>
    <property type="match status" value="1"/>
</dbReference>
<reference evidence="13" key="1">
    <citation type="submission" date="2018-08" db="EMBL/GenBank/DDBJ databases">
        <authorList>
            <person name="Hornung B."/>
        </authorList>
    </citation>
    <scope>NUCLEOTIDE SEQUENCE [LARGE SCALE GENOMIC DNA]</scope>
</reference>
<dbReference type="SMART" id="SM00823">
    <property type="entry name" value="PKS_PP"/>
    <property type="match status" value="3"/>
</dbReference>
<dbReference type="InterPro" id="IPR000873">
    <property type="entry name" value="AMP-dep_synth/lig_dom"/>
</dbReference>
<dbReference type="InterPro" id="IPR029063">
    <property type="entry name" value="SAM-dependent_MTases_sf"/>
</dbReference>
<dbReference type="Gene3D" id="1.10.1200.10">
    <property type="entry name" value="ACP-like"/>
    <property type="match status" value="3"/>
</dbReference>
<dbReference type="InterPro" id="IPR057737">
    <property type="entry name" value="Condensation_MtbB-like"/>
</dbReference>
<dbReference type="EMBL" id="RCIW01000016">
    <property type="protein sequence ID" value="RLP07983.1"/>
    <property type="molecule type" value="Genomic_DNA"/>
</dbReference>
<comment type="cofactor">
    <cofactor evidence="1">
        <name>pantetheine 4'-phosphate</name>
        <dbReference type="ChEBI" id="CHEBI:47942"/>
    </cofactor>
</comment>
<keyword evidence="12" id="KW-0489">Methyltransferase</keyword>
<evidence type="ECO:0000256" key="6">
    <source>
        <dbReference type="ARBA" id="ARBA00022553"/>
    </source>
</evidence>
<evidence type="ECO:0000256" key="7">
    <source>
        <dbReference type="ARBA" id="ARBA00022598"/>
    </source>
</evidence>
<dbReference type="PANTHER" id="PTHR45527">
    <property type="entry name" value="NONRIBOSOMAL PEPTIDE SYNTHETASE"/>
    <property type="match status" value="1"/>
</dbReference>
<dbReference type="Proteomes" id="UP000279336">
    <property type="component" value="Unassembled WGS sequence"/>
</dbReference>
<feature type="domain" description="Carrier" evidence="10">
    <location>
        <begin position="1427"/>
        <end position="1501"/>
    </location>
</feature>
<evidence type="ECO:0000313" key="13">
    <source>
        <dbReference type="Proteomes" id="UP000263928"/>
    </source>
</evidence>
<dbReference type="OrthoDB" id="2472181at2"/>
<feature type="region of interest" description="Disordered" evidence="9">
    <location>
        <begin position="97"/>
        <end position="122"/>
    </location>
</feature>
<dbReference type="PROSITE" id="PS00455">
    <property type="entry name" value="AMP_BINDING"/>
    <property type="match status" value="2"/>
</dbReference>
<dbReference type="SUPFAM" id="SSF53335">
    <property type="entry name" value="S-adenosyl-L-methionine-dependent methyltransferases"/>
    <property type="match status" value="1"/>
</dbReference>
<feature type="domain" description="Carrier" evidence="10">
    <location>
        <begin position="2507"/>
        <end position="2582"/>
    </location>
</feature>
<dbReference type="InterPro" id="IPR023213">
    <property type="entry name" value="CAT-like_dom_sf"/>
</dbReference>
<dbReference type="SUPFAM" id="SSF52777">
    <property type="entry name" value="CoA-dependent acyltransferases"/>
    <property type="match status" value="4"/>
</dbReference>
<evidence type="ECO:0000313" key="14">
    <source>
        <dbReference type="Proteomes" id="UP000279336"/>
    </source>
</evidence>
<dbReference type="GO" id="GO:0031177">
    <property type="term" value="F:phosphopantetheine binding"/>
    <property type="evidence" value="ECO:0007669"/>
    <property type="project" value="InterPro"/>
</dbReference>
<keyword evidence="7" id="KW-0436">Ligase</keyword>
<dbReference type="InterPro" id="IPR020845">
    <property type="entry name" value="AMP-binding_CS"/>
</dbReference>
<dbReference type="InterPro" id="IPR010071">
    <property type="entry name" value="AA_adenyl_dom"/>
</dbReference>
<dbReference type="InterPro" id="IPR006162">
    <property type="entry name" value="Ppantetheine_attach_site"/>
</dbReference>
<evidence type="ECO:0000313" key="11">
    <source>
        <dbReference type="EMBL" id="RLP07983.1"/>
    </source>
</evidence>
<dbReference type="GO" id="GO:0043041">
    <property type="term" value="P:amino acid activation for nonribosomal peptide biosynthetic process"/>
    <property type="evidence" value="ECO:0007669"/>
    <property type="project" value="TreeGrafter"/>
</dbReference>
<accession>A0A383S5X9</accession>
<reference evidence="11 14" key="3">
    <citation type="submission" date="2018-10" db="EMBL/GenBank/DDBJ databases">
        <title>Propionibacterium australiense Genome Sequencing and Assembly.</title>
        <authorList>
            <person name="Bernier A.-M."/>
            <person name="Bernard K."/>
        </authorList>
    </citation>
    <scope>NUCLEOTIDE SEQUENCE [LARGE SCALE GENOMIC DNA]</scope>
    <source>
        <strain evidence="11 14">NML98A078</strain>
    </source>
</reference>
<dbReference type="Proteomes" id="UP000263928">
    <property type="component" value="Unassembled WGS sequence"/>
</dbReference>
<reference evidence="12" key="2">
    <citation type="submission" date="2018-08" db="EMBL/GenBank/DDBJ databases">
        <authorList>
            <person name="Ferrada E.E."/>
            <person name="Latorre B.A."/>
        </authorList>
    </citation>
    <scope>NUCLEOTIDE SEQUENCE [LARGE SCALE GENOMIC DNA]</scope>
    <source>
        <strain evidence="12">Propionibacterium_australiense1</strain>
    </source>
</reference>
<name>A0A383S5X9_9ACTN</name>
<dbReference type="CDD" id="cd19535">
    <property type="entry name" value="Cyc_NRPS"/>
    <property type="match status" value="2"/>
</dbReference>
<organism evidence="12 13">
    <name type="scientific">Propionibacterium australiense</name>
    <dbReference type="NCBI Taxonomy" id="119981"/>
    <lineage>
        <taxon>Bacteria</taxon>
        <taxon>Bacillati</taxon>
        <taxon>Actinomycetota</taxon>
        <taxon>Actinomycetes</taxon>
        <taxon>Propionibacteriales</taxon>
        <taxon>Propionibacteriaceae</taxon>
        <taxon>Propionibacterium</taxon>
    </lineage>
</organism>
<dbReference type="Gene3D" id="3.30.559.30">
    <property type="entry name" value="Nonribosomal peptide synthetase, condensation domain"/>
    <property type="match status" value="2"/>
</dbReference>
<dbReference type="PROSITE" id="PS50075">
    <property type="entry name" value="CARRIER"/>
    <property type="match status" value="3"/>
</dbReference>
<evidence type="ECO:0000256" key="2">
    <source>
        <dbReference type="ARBA" id="ARBA00005102"/>
    </source>
</evidence>
<dbReference type="PANTHER" id="PTHR45527:SF10">
    <property type="entry name" value="PYOCHELIN SYNTHASE PCHF"/>
    <property type="match status" value="1"/>
</dbReference>
<dbReference type="SUPFAM" id="SSF56801">
    <property type="entry name" value="Acetyl-CoA synthetase-like"/>
    <property type="match status" value="2"/>
</dbReference>
<comment type="similarity">
    <text evidence="3">Belongs to the ATP-dependent AMP-binding enzyme family. MbtB subfamily.</text>
</comment>
<proteinExistence type="inferred from homology"/>
<dbReference type="InterPro" id="IPR009081">
    <property type="entry name" value="PP-bd_ACP"/>
</dbReference>
<evidence type="ECO:0000256" key="9">
    <source>
        <dbReference type="SAM" id="MobiDB-lite"/>
    </source>
</evidence>
<dbReference type="Pfam" id="PF00501">
    <property type="entry name" value="AMP-binding"/>
    <property type="match status" value="2"/>
</dbReference>
<dbReference type="EMBL" id="UNQJ01000007">
    <property type="protein sequence ID" value="SYZ33390.1"/>
    <property type="molecule type" value="Genomic_DNA"/>
</dbReference>
<evidence type="ECO:0000313" key="12">
    <source>
        <dbReference type="EMBL" id="SYZ33390.1"/>
    </source>
</evidence>
<dbReference type="GO" id="GO:0032259">
    <property type="term" value="P:methylation"/>
    <property type="evidence" value="ECO:0007669"/>
    <property type="project" value="UniProtKB-KW"/>
</dbReference>
<keyword evidence="12" id="KW-0808">Transferase</keyword>
<keyword evidence="6" id="KW-0597">Phosphoprotein</keyword>
<dbReference type="GO" id="GO:0008610">
    <property type="term" value="P:lipid biosynthetic process"/>
    <property type="evidence" value="ECO:0007669"/>
    <property type="project" value="UniProtKB-ARBA"/>
</dbReference>
<dbReference type="SUPFAM" id="SSF47336">
    <property type="entry name" value="ACP-like"/>
    <property type="match status" value="3"/>
</dbReference>
<dbReference type="InterPro" id="IPR036736">
    <property type="entry name" value="ACP-like_sf"/>
</dbReference>
<dbReference type="Gene3D" id="3.40.50.12780">
    <property type="entry name" value="N-terminal domain of ligase-like"/>
    <property type="match status" value="2"/>
</dbReference>
<dbReference type="RefSeq" id="WP_119161735.1">
    <property type="nucleotide sequence ID" value="NZ_LR134442.1"/>
</dbReference>
<evidence type="ECO:0000259" key="10">
    <source>
        <dbReference type="PROSITE" id="PS50075"/>
    </source>
</evidence>
<evidence type="ECO:0000256" key="5">
    <source>
        <dbReference type="ARBA" id="ARBA00022450"/>
    </source>
</evidence>
<evidence type="ECO:0000256" key="4">
    <source>
        <dbReference type="ARBA" id="ARBA00016743"/>
    </source>
</evidence>
<protein>
    <recommendedName>
        <fullName evidence="4">Phenyloxazoline synthase MbtB</fullName>
    </recommendedName>
    <alternativeName>
        <fullName evidence="8">Mycobactin synthetase protein B</fullName>
    </alternativeName>
</protein>
<dbReference type="Pfam" id="PF00550">
    <property type="entry name" value="PP-binding"/>
    <property type="match status" value="3"/>
</dbReference>
<dbReference type="InterPro" id="IPR045851">
    <property type="entry name" value="AMP-bd_C_sf"/>
</dbReference>
<dbReference type="GO" id="GO:0005737">
    <property type="term" value="C:cytoplasm"/>
    <property type="evidence" value="ECO:0007669"/>
    <property type="project" value="TreeGrafter"/>
</dbReference>